<evidence type="ECO:0000256" key="1">
    <source>
        <dbReference type="SAM" id="Phobius"/>
    </source>
</evidence>
<feature type="transmembrane region" description="Helical" evidence="1">
    <location>
        <begin position="65"/>
        <end position="85"/>
    </location>
</feature>
<dbReference type="EMBL" id="CAEZSR010000224">
    <property type="protein sequence ID" value="CAB4590138.1"/>
    <property type="molecule type" value="Genomic_DNA"/>
</dbReference>
<evidence type="ECO:0000313" key="2">
    <source>
        <dbReference type="EMBL" id="CAB4590138.1"/>
    </source>
</evidence>
<keyword evidence="1" id="KW-1133">Transmembrane helix</keyword>
<sequence length="436" mass="44648">MSGLSDSGGGTTGSGNLVIAAIVVLIVSVAIVSSWLVSAAGRLLGRFGGVARVTGRGLDRQRTRTGPLVASIAATATLGVLGVVVQHTEASNRTDEEQYPSSGSLTWGSEADVDAVAEMISRVRPQLASPSPTSTPGAAPGFPYAWAVDFSDVRIGDEWVQMVDERAWTGDPAIGDLLRAGMVVRPDLGLATATVPPPYDDVASATEVSGDRVTLSVLDGQGDRTTAEFPVATAGVDGWTVGVRTLAAAGLVEEWTASLNLDSPPPGSAAAADIDELARSTQRDAELARALGGPVSSPVVYSYGDDPADANLYRTGAILVGAATALLALTAMAIGLGLARIEQRDDELLLTALGAAPGFRRRAGALEAATIAGLAMVIAVPLGSVLAFAIRSEISLQPVDVPWLALAGFTVGLPVLAALLFGITRRTPSVLHLDRS</sequence>
<protein>
    <submittedName>
        <fullName evidence="2">Unannotated protein</fullName>
    </submittedName>
</protein>
<feature type="transmembrane region" description="Helical" evidence="1">
    <location>
        <begin position="17"/>
        <end position="44"/>
    </location>
</feature>
<reference evidence="2" key="1">
    <citation type="submission" date="2020-05" db="EMBL/GenBank/DDBJ databases">
        <authorList>
            <person name="Chiriac C."/>
            <person name="Salcher M."/>
            <person name="Ghai R."/>
            <person name="Kavagutti S V."/>
        </authorList>
    </citation>
    <scope>NUCLEOTIDE SEQUENCE</scope>
</reference>
<name>A0A6J6FZQ3_9ZZZZ</name>
<feature type="transmembrane region" description="Helical" evidence="1">
    <location>
        <begin position="402"/>
        <end position="423"/>
    </location>
</feature>
<organism evidence="2">
    <name type="scientific">freshwater metagenome</name>
    <dbReference type="NCBI Taxonomy" id="449393"/>
    <lineage>
        <taxon>unclassified sequences</taxon>
        <taxon>metagenomes</taxon>
        <taxon>ecological metagenomes</taxon>
    </lineage>
</organism>
<feature type="transmembrane region" description="Helical" evidence="1">
    <location>
        <begin position="317"/>
        <end position="339"/>
    </location>
</feature>
<feature type="transmembrane region" description="Helical" evidence="1">
    <location>
        <begin position="368"/>
        <end position="390"/>
    </location>
</feature>
<dbReference type="AlphaFoldDB" id="A0A6J6FZQ3"/>
<accession>A0A6J6FZQ3</accession>
<keyword evidence="1" id="KW-0472">Membrane</keyword>
<proteinExistence type="predicted"/>
<gene>
    <name evidence="2" type="ORF">UFOPK1493_03697</name>
</gene>
<keyword evidence="1" id="KW-0812">Transmembrane</keyword>